<dbReference type="Gene3D" id="3.30.565.10">
    <property type="entry name" value="Histidine kinase-like ATPase, C-terminal domain"/>
    <property type="match status" value="1"/>
</dbReference>
<dbReference type="RefSeq" id="WP_169068627.1">
    <property type="nucleotide sequence ID" value="NZ_SPMY01000115.1"/>
</dbReference>
<comment type="caution">
    <text evidence="2">The sequence shown here is derived from an EMBL/GenBank/DDBJ whole genome shotgun (WGS) entry which is preliminary data.</text>
</comment>
<keyword evidence="3" id="KW-1185">Reference proteome</keyword>
<gene>
    <name evidence="2" type="ORF">E4Q23_22180</name>
</gene>
<feature type="region of interest" description="Disordered" evidence="1">
    <location>
        <begin position="1198"/>
        <end position="1284"/>
    </location>
</feature>
<dbReference type="PANTHER" id="PTHR32387">
    <property type="entry name" value="WU:FJ29H11"/>
    <property type="match status" value="1"/>
</dbReference>
<evidence type="ECO:0000313" key="2">
    <source>
        <dbReference type="EMBL" id="NMQ30226.1"/>
    </source>
</evidence>
<evidence type="ECO:0000256" key="1">
    <source>
        <dbReference type="SAM" id="MobiDB-lite"/>
    </source>
</evidence>
<name>A0ABX1U148_9PROT</name>
<dbReference type="InterPro" id="IPR036890">
    <property type="entry name" value="HATPase_C_sf"/>
</dbReference>
<dbReference type="NCBIfam" id="NF047352">
    <property type="entry name" value="P_loop_sacsin"/>
    <property type="match status" value="1"/>
</dbReference>
<evidence type="ECO:0000313" key="3">
    <source>
        <dbReference type="Proteomes" id="UP000749010"/>
    </source>
</evidence>
<proteinExistence type="predicted"/>
<organism evidence="2 3">
    <name type="scientific">Candidatus Accumulibacter phosphatis</name>
    <dbReference type="NCBI Taxonomy" id="327160"/>
    <lineage>
        <taxon>Bacteria</taxon>
        <taxon>Pseudomonadati</taxon>
        <taxon>Pseudomonadota</taxon>
        <taxon>Betaproteobacteria</taxon>
        <taxon>Candidatus Accumulibacter</taxon>
    </lineage>
</organism>
<feature type="compositionally biased region" description="Acidic residues" evidence="1">
    <location>
        <begin position="1250"/>
        <end position="1267"/>
    </location>
</feature>
<feature type="compositionally biased region" description="Polar residues" evidence="1">
    <location>
        <begin position="1207"/>
        <end position="1221"/>
    </location>
</feature>
<protein>
    <submittedName>
        <fullName evidence="2">ATPase</fullName>
    </submittedName>
</protein>
<sequence length="1413" mass="158864">MNGRPAFFETLRDKAVQRWDQLERDPELAGPWHQLFKQVQSPRHVLSELLQNADDAGATEASVDITDGCFVFAHNGEDFTEEHFASLCRFGYSNKRALHTIGFRGIGFKSTFSLGDTVELDTPSLSIAFDRRRFTEPRWIERRQNASERTLIRVPIRDELRQREIEKNLQEWLASPVSLLFFKHIRRMRIGSQDVHWRSRGSGPVPATEWMALHDSPDAAFLVARSEAEAFPEEALVEIRQERLLSDNQEAGFPPCKVEIVLGAKGRLYVVLPTGVETSLPFACNAPFIQDPARLKIKDPETSPTNRWLLQRVGELAASVMLRWLGDPGTSVPERANAYGLFPDVDRSDNTLEGVCAATIEGCFEEVLGEAPFLLTNSGELKPSAGCIILPPPLLDIWPADQAARLFDDAGRPPLSNHVTEAHQKKLIHWGVVEKIDKPHVLQVLQSTHPPKPETWGHLLRLWVYVAPELTGYRADADRQRVRIVPAQGKDVLYAAREVIRLGEKRLLQSEEDWEFLAGHLLVLNPNWPRFLAEQRRHAEELNDRSLKGKVAAALAVLRAIEMEGASDVSEVIEQVAGEFFSQQDISIAKCVQLTQIAAKLGATVGDSFRFATRDRHLHKVSSVVLFDRDGTLEAFFEQAWCNAHFLYTDYKKNYASCTHEEWLAWVTSGRAGLLLFAPLVGIKSDIYGRNGVEAELLRRGVSRAPFYSYVTNHFRVEDWDFEEIHWRRWSVLANDDPGIWGRIVDRLLGQPGASWAKAKDARVSQVATTGNTRAISNEPPLATWILRLRELPCLRDTRGFYRKPAELLRRTPETESLMDVEPFIHGLLDNEATRPLLKLLGVREVPTGPDRLLDCLRALAMSDHPPVHEVEKWYRRLDQLSEACSTTDLANVKAAFRDEKIILSEGAGWTKAAGVFLSSDEEAMPDTAVVRAGVRDLMLWRKIGIADRPTADLAIQWLLGQPSGEVLSQDDARRVRALLPRHPRRIWSECQHWLNLSGAWVSVDTLSYSLSMQSLVSWKHLHEGIKQKTADLQPLPAEVSAALPFSGLPHLAGRIEERLHSTLRIPAGAERWPWLNQLGVELRRIELDDTPEQDRVRKLAADLADTIWQTAPGLEIIPYIDGTPAGTPRRAEAVWLGGVLYVEDRPLSKLARAVAQELGRAFRRQDLADAIKLCFDRPPAFVTEYLEENFKLGPQEIGTVPIAPGQSATGEPGTSISDNGSEFAATNPPADNAADQDDGEGTTIHLEEPDNGAESDTQSDDADIPQDPESHHDPLPRPPLIHKPPKLSIIERFARAKGYQRDGAERFFHSDGSWIAKAHDVRFPWERRTAEGDLVCYYWPKEHCLELHALQIEADIWGLLDHSPDSYSLVLSDAQGEPVEVSGTRLRAMLDGREIKLYPASYRLVIDHDHKQ</sequence>
<dbReference type="EMBL" id="SPMY01000115">
    <property type="protein sequence ID" value="NMQ30226.1"/>
    <property type="molecule type" value="Genomic_DNA"/>
</dbReference>
<dbReference type="PANTHER" id="PTHR32387:SF0">
    <property type="entry name" value="PROTEIN NO VEIN"/>
    <property type="match status" value="1"/>
</dbReference>
<dbReference type="Proteomes" id="UP000749010">
    <property type="component" value="Unassembled WGS sequence"/>
</dbReference>
<dbReference type="SUPFAM" id="SSF55874">
    <property type="entry name" value="ATPase domain of HSP90 chaperone/DNA topoisomerase II/histidine kinase"/>
    <property type="match status" value="1"/>
</dbReference>
<accession>A0ABX1U148</accession>
<feature type="compositionally biased region" description="Low complexity" evidence="1">
    <location>
        <begin position="1225"/>
        <end position="1234"/>
    </location>
</feature>
<dbReference type="InterPro" id="IPR052957">
    <property type="entry name" value="Auxin_embryo_med"/>
</dbReference>
<reference evidence="2 3" key="1">
    <citation type="submission" date="2019-03" db="EMBL/GenBank/DDBJ databases">
        <title>Metabolic reconstructions from genomes of highly enriched 'Candidatus Accumulibacter' and 'Candidatus Competibacter' bioreactor populations.</title>
        <authorList>
            <person name="Annavajhala M.K."/>
            <person name="Welles L."/>
            <person name="Abbas B."/>
            <person name="Sorokin D."/>
            <person name="Park H."/>
            <person name="Van Loosdrecht M."/>
            <person name="Chandran K."/>
        </authorList>
    </citation>
    <scope>NUCLEOTIDE SEQUENCE [LARGE SCALE GENOMIC DNA]</scope>
    <source>
        <strain evidence="2 3">SBR_S</strain>
    </source>
</reference>